<evidence type="ECO:0000313" key="1">
    <source>
        <dbReference type="EMBL" id="KAK3063879.1"/>
    </source>
</evidence>
<dbReference type="EMBL" id="JAWDJW010006687">
    <property type="protein sequence ID" value="KAK3063879.1"/>
    <property type="molecule type" value="Genomic_DNA"/>
</dbReference>
<keyword evidence="2" id="KW-1185">Reference proteome</keyword>
<protein>
    <submittedName>
        <fullName evidence="1">Uncharacterized protein</fullName>
    </submittedName>
</protein>
<name>A0ACC3D9C9_9PEZI</name>
<sequence>MTFLTRAVTVEMAWNISADECIPEELRPVQKEDGKLKKAVQFHRLLSKGLAELALETDKQYGVAVKYMYKSVRGALGDRLRPGDLGTALRLLRKDDGVLDESGDSPTQLQTKRSGSPTADKRSKRARSTADDDETAPETSGTSLPASPEDGGGGSQLVSAEGPQVFCNDGDSDIDIWPDLEPPQNTPSKRAPRSMARRTSFARTESEGDYTQMTKEEMISLLSERRHETLSSKRSKREVGFKIEDLELAVEEMGEKINRLEGVIDDQKDTNEELEEERDALIERNVELATAAADDEHYQKVDDLKRHNDALATEKADLAAETAKWEAKYRTLKAKHNLVTESDDEDDDGWA</sequence>
<dbReference type="Proteomes" id="UP001186974">
    <property type="component" value="Unassembled WGS sequence"/>
</dbReference>
<accession>A0ACC3D9C9</accession>
<comment type="caution">
    <text evidence="1">The sequence shown here is derived from an EMBL/GenBank/DDBJ whole genome shotgun (WGS) entry which is preliminary data.</text>
</comment>
<evidence type="ECO:0000313" key="2">
    <source>
        <dbReference type="Proteomes" id="UP001186974"/>
    </source>
</evidence>
<organism evidence="1 2">
    <name type="scientific">Coniosporium uncinatum</name>
    <dbReference type="NCBI Taxonomy" id="93489"/>
    <lineage>
        <taxon>Eukaryota</taxon>
        <taxon>Fungi</taxon>
        <taxon>Dikarya</taxon>
        <taxon>Ascomycota</taxon>
        <taxon>Pezizomycotina</taxon>
        <taxon>Dothideomycetes</taxon>
        <taxon>Dothideomycetes incertae sedis</taxon>
        <taxon>Coniosporium</taxon>
    </lineage>
</organism>
<proteinExistence type="predicted"/>
<gene>
    <name evidence="1" type="ORF">LTS18_012002</name>
</gene>
<reference evidence="1" key="1">
    <citation type="submission" date="2024-09" db="EMBL/GenBank/DDBJ databases">
        <title>Black Yeasts Isolated from many extreme environments.</title>
        <authorList>
            <person name="Coleine C."/>
            <person name="Stajich J.E."/>
            <person name="Selbmann L."/>
        </authorList>
    </citation>
    <scope>NUCLEOTIDE SEQUENCE</scope>
    <source>
        <strain evidence="1">CCFEE 5737</strain>
    </source>
</reference>